<gene>
    <name evidence="4" type="ordered locus">AciPR4_1141</name>
</gene>
<feature type="transmembrane region" description="Helical" evidence="2">
    <location>
        <begin position="37"/>
        <end position="56"/>
    </location>
</feature>
<dbReference type="HOGENOM" id="CLU_113748_0_0_0"/>
<evidence type="ECO:0000256" key="1">
    <source>
        <dbReference type="ARBA" id="ARBA00022729"/>
    </source>
</evidence>
<dbReference type="Pfam" id="PF13505">
    <property type="entry name" value="OMP_b-brl"/>
    <property type="match status" value="1"/>
</dbReference>
<dbReference type="SUPFAM" id="SSF56925">
    <property type="entry name" value="OMPA-like"/>
    <property type="match status" value="1"/>
</dbReference>
<organism evidence="4 5">
    <name type="scientific">Terriglobus saanensis (strain ATCC BAA-1853 / DSM 23119 / SP1PR4)</name>
    <dbReference type="NCBI Taxonomy" id="401053"/>
    <lineage>
        <taxon>Bacteria</taxon>
        <taxon>Pseudomonadati</taxon>
        <taxon>Acidobacteriota</taxon>
        <taxon>Terriglobia</taxon>
        <taxon>Terriglobales</taxon>
        <taxon>Acidobacteriaceae</taxon>
        <taxon>Terriglobus</taxon>
    </lineage>
</organism>
<protein>
    <recommendedName>
        <fullName evidence="3">Outer membrane protein beta-barrel domain-containing protein</fullName>
    </recommendedName>
</protein>
<dbReference type="OrthoDB" id="121884at2"/>
<reference evidence="4 5" key="1">
    <citation type="journal article" date="2012" name="Stand. Genomic Sci.">
        <title>Complete genome sequence of Terriglobus saanensis type strain SP1PR4(T), an Acidobacteria from tundra soil.</title>
        <authorList>
            <person name="Rawat S.R."/>
            <person name="Mannisto M.K."/>
            <person name="Starovoytov V."/>
            <person name="Goodwin L."/>
            <person name="Nolan M."/>
            <person name="Hauser L."/>
            <person name="Land M."/>
            <person name="Davenport K.W."/>
            <person name="Woyke T."/>
            <person name="Haggblom M.M."/>
        </authorList>
    </citation>
    <scope>NUCLEOTIDE SEQUENCE</scope>
    <source>
        <strain evidence="5">ATCC BAA-1853 / DSM 23119 / SP1PR4</strain>
    </source>
</reference>
<dbReference type="Proteomes" id="UP000006844">
    <property type="component" value="Chromosome"/>
</dbReference>
<dbReference type="InterPro" id="IPR027385">
    <property type="entry name" value="Beta-barrel_OMP"/>
</dbReference>
<evidence type="ECO:0000256" key="2">
    <source>
        <dbReference type="SAM" id="Phobius"/>
    </source>
</evidence>
<dbReference type="KEGG" id="tsa:AciPR4_1141"/>
<dbReference type="AlphaFoldDB" id="E8UXM5"/>
<evidence type="ECO:0000259" key="3">
    <source>
        <dbReference type="Pfam" id="PF13505"/>
    </source>
</evidence>
<keyword evidence="2" id="KW-0472">Membrane</keyword>
<proteinExistence type="predicted"/>
<dbReference type="EMBL" id="CP002467">
    <property type="protein sequence ID" value="ADV81969.1"/>
    <property type="molecule type" value="Genomic_DNA"/>
</dbReference>
<feature type="domain" description="Outer membrane protein beta-barrel" evidence="3">
    <location>
        <begin position="56"/>
        <end position="210"/>
    </location>
</feature>
<accession>E8UXM5</accession>
<name>E8UXM5_TERSS</name>
<evidence type="ECO:0000313" key="4">
    <source>
        <dbReference type="EMBL" id="ADV81969.1"/>
    </source>
</evidence>
<dbReference type="Gene3D" id="2.40.160.20">
    <property type="match status" value="1"/>
</dbReference>
<keyword evidence="1" id="KW-0732">Signal</keyword>
<sequence length="210" mass="23176">MTAEASTRLRPRDSMPIQAVETITARVNDTKSRDKNIFRIAIFLLGIGSVGSARVLGQATAAGVRKADFQVGLGVSGGPHYGGHRYYGGTFYTTFDFSQHWGIEGDIRQVDTTGDNKLYERTYQLGVRYVRHYKGFINPYGKIMVGRGVFNFANDSANLAYNIGVLGGGVDLNVTRHINVRGDFEYQHWKGFPNGALTPKMLTAGVAYHF</sequence>
<dbReference type="InterPro" id="IPR011250">
    <property type="entry name" value="OMP/PagP_B-barrel"/>
</dbReference>
<dbReference type="eggNOG" id="ENOG5032T4J">
    <property type="taxonomic scope" value="Bacteria"/>
</dbReference>
<keyword evidence="5" id="KW-1185">Reference proteome</keyword>
<evidence type="ECO:0000313" key="5">
    <source>
        <dbReference type="Proteomes" id="UP000006844"/>
    </source>
</evidence>
<keyword evidence="2" id="KW-0812">Transmembrane</keyword>
<keyword evidence="2" id="KW-1133">Transmembrane helix</keyword>